<dbReference type="EMBL" id="CP007389">
    <property type="protein sequence ID" value="APT74645.1"/>
    <property type="molecule type" value="Genomic_DNA"/>
</dbReference>
<dbReference type="Pfam" id="PF00583">
    <property type="entry name" value="Acetyltransf_1"/>
    <property type="match status" value="1"/>
</dbReference>
<dbReference type="PANTHER" id="PTHR43415:SF3">
    <property type="entry name" value="GNAT-FAMILY ACETYLTRANSFERASE"/>
    <property type="match status" value="1"/>
</dbReference>
<accession>A0ABM6GH17</accession>
<keyword evidence="3" id="KW-1185">Reference proteome</keyword>
<dbReference type="SUPFAM" id="SSF55729">
    <property type="entry name" value="Acyl-CoA N-acyltransferases (Nat)"/>
    <property type="match status" value="1"/>
</dbReference>
<dbReference type="PANTHER" id="PTHR43415">
    <property type="entry name" value="SPERMIDINE N(1)-ACETYLTRANSFERASE"/>
    <property type="match status" value="1"/>
</dbReference>
<name>A0ABM6GH17_9BACT</name>
<organism evidence="2 3">
    <name type="scientific">Thermosipho melanesiensis</name>
    <dbReference type="NCBI Taxonomy" id="46541"/>
    <lineage>
        <taxon>Bacteria</taxon>
        <taxon>Thermotogati</taxon>
        <taxon>Thermotogota</taxon>
        <taxon>Thermotogae</taxon>
        <taxon>Thermotogales</taxon>
        <taxon>Fervidobacteriaceae</taxon>
        <taxon>Thermosipho</taxon>
    </lineage>
</organism>
<sequence length="169" mass="20029">MNFRIDYREVSISDVEDLYNFRKKILNETKFLITSPDEIMDFHSFKNYVRFYIENKFRNIFVAKIEKEIIGELVIMIHERKRMRHVAEFGISVLKEFRGIGIGKSLIQIAEKWAFERGVRRIQLEVMGNNLRAIGLYSKLGYKFEGRKVHAVNLDGMYVDLLIMAKVKE</sequence>
<evidence type="ECO:0000313" key="3">
    <source>
        <dbReference type="Proteomes" id="UP000185490"/>
    </source>
</evidence>
<dbReference type="Proteomes" id="UP000185490">
    <property type="component" value="Chromosome"/>
</dbReference>
<dbReference type="InterPro" id="IPR000182">
    <property type="entry name" value="GNAT_dom"/>
</dbReference>
<evidence type="ECO:0000259" key="1">
    <source>
        <dbReference type="PROSITE" id="PS51186"/>
    </source>
</evidence>
<dbReference type="InterPro" id="IPR016181">
    <property type="entry name" value="Acyl_CoA_acyltransferase"/>
</dbReference>
<dbReference type="CDD" id="cd04301">
    <property type="entry name" value="NAT_SF"/>
    <property type="match status" value="1"/>
</dbReference>
<gene>
    <name evidence="2" type="ORF">BW47_09375</name>
</gene>
<protein>
    <submittedName>
        <fullName evidence="2">Acetyltransferase</fullName>
    </submittedName>
</protein>
<reference evidence="2 3" key="1">
    <citation type="submission" date="2014-02" db="EMBL/GenBank/DDBJ databases">
        <title>Diversity of Thermotogales isolates from hydrothermal vents.</title>
        <authorList>
            <person name="Haverkamp T.H.A."/>
            <person name="Lossouarn J."/>
            <person name="Geslin C."/>
            <person name="Nesbo C.L."/>
        </authorList>
    </citation>
    <scope>NUCLEOTIDE SEQUENCE [LARGE SCALE GENOMIC DNA]</scope>
    <source>
        <strain evidence="2 3">431</strain>
    </source>
</reference>
<dbReference type="Gene3D" id="3.40.630.30">
    <property type="match status" value="1"/>
</dbReference>
<proteinExistence type="predicted"/>
<feature type="domain" description="N-acetyltransferase" evidence="1">
    <location>
        <begin position="5"/>
        <end position="169"/>
    </location>
</feature>
<evidence type="ECO:0000313" key="2">
    <source>
        <dbReference type="EMBL" id="APT74645.1"/>
    </source>
</evidence>
<dbReference type="PROSITE" id="PS51186">
    <property type="entry name" value="GNAT"/>
    <property type="match status" value="1"/>
</dbReference>
<dbReference type="RefSeq" id="WP_012057974.1">
    <property type="nucleotide sequence ID" value="NZ_CP007389.1"/>
</dbReference>